<feature type="binding site" evidence="10">
    <location>
        <begin position="472"/>
        <end position="473"/>
    </location>
    <ligand>
        <name>L-glutamate</name>
        <dbReference type="ChEBI" id="CHEBI:29985"/>
    </ligand>
</feature>
<proteinExistence type="inferred from homology"/>
<comment type="caution">
    <text evidence="14">The sequence shown here is derived from an EMBL/GenBank/DDBJ whole genome shotgun (WGS) entry which is preliminary data.</text>
</comment>
<comment type="catalytic activity">
    <reaction evidence="8 11">
        <text>an N-terminal (5-L-glutamyl)-[peptide] + an alpha-amino acid = 5-L-glutamyl amino acid + an N-terminal L-alpha-aminoacyl-[peptide]</text>
        <dbReference type="Rhea" id="RHEA:23904"/>
        <dbReference type="Rhea" id="RHEA-COMP:9780"/>
        <dbReference type="Rhea" id="RHEA-COMP:9795"/>
        <dbReference type="ChEBI" id="CHEBI:77644"/>
        <dbReference type="ChEBI" id="CHEBI:78597"/>
        <dbReference type="ChEBI" id="CHEBI:78599"/>
        <dbReference type="ChEBI" id="CHEBI:78608"/>
        <dbReference type="EC" id="2.3.2.2"/>
    </reaction>
</comment>
<dbReference type="PANTHER" id="PTHR43199:SF1">
    <property type="entry name" value="GLUTATHIONE HYDROLASE PROENZYME"/>
    <property type="match status" value="1"/>
</dbReference>
<keyword evidence="6 11" id="KW-0865">Zymogen</keyword>
<comment type="pathway">
    <text evidence="11">Sulfur metabolism; glutathione metabolism.</text>
</comment>
<feature type="binding site" evidence="10">
    <location>
        <position position="494"/>
    </location>
    <ligand>
        <name>L-glutamate</name>
        <dbReference type="ChEBI" id="CHEBI:29985"/>
    </ligand>
</feature>
<evidence type="ECO:0000313" key="15">
    <source>
        <dbReference type="Proteomes" id="UP000239898"/>
    </source>
</evidence>
<evidence type="ECO:0000256" key="13">
    <source>
        <dbReference type="SAM" id="SignalP"/>
    </source>
</evidence>
<evidence type="ECO:0000256" key="1">
    <source>
        <dbReference type="ARBA" id="ARBA00001049"/>
    </source>
</evidence>
<dbReference type="EC" id="2.3.2.2" evidence="11"/>
<dbReference type="InterPro" id="IPR043138">
    <property type="entry name" value="GGT_lsub"/>
</dbReference>
<feature type="chain" id="PRO_5015584263" description="Glutathione hydrolase proenzyme" evidence="13">
    <location>
        <begin position="33"/>
        <end position="593"/>
    </location>
</feature>
<dbReference type="AlphaFoldDB" id="A0A2S6ZCK2"/>
<keyword evidence="4 11" id="KW-0808">Transferase</keyword>
<evidence type="ECO:0000256" key="8">
    <source>
        <dbReference type="ARBA" id="ARBA00047417"/>
    </source>
</evidence>
<evidence type="ECO:0000256" key="3">
    <source>
        <dbReference type="ARBA" id="ARBA00009381"/>
    </source>
</evidence>
<dbReference type="NCBIfam" id="TIGR00066">
    <property type="entry name" value="g_glut_trans"/>
    <property type="match status" value="1"/>
</dbReference>
<feature type="signal peptide" evidence="13">
    <location>
        <begin position="1"/>
        <end position="32"/>
    </location>
</feature>
<evidence type="ECO:0000256" key="6">
    <source>
        <dbReference type="ARBA" id="ARBA00023145"/>
    </source>
</evidence>
<dbReference type="GO" id="GO:0036374">
    <property type="term" value="F:glutathione hydrolase activity"/>
    <property type="evidence" value="ECO:0007669"/>
    <property type="project" value="UniProtKB-UniRule"/>
</dbReference>
<reference evidence="14 15" key="1">
    <citation type="submission" date="2016-08" db="EMBL/GenBank/DDBJ databases">
        <title>Evolution of the type three secretion system and type three effector repertoires in Xanthomonas.</title>
        <authorList>
            <person name="Merda D."/>
            <person name="Briand M."/>
            <person name="Bosis E."/>
            <person name="Rousseau C."/>
            <person name="Portier P."/>
            <person name="Jacques M.-A."/>
            <person name="Fischer-Le Saux M."/>
        </authorList>
    </citation>
    <scope>NUCLEOTIDE SEQUENCE [LARGE SCALE GENOMIC DNA]</scope>
    <source>
        <strain evidence="14 15">CFBP 4691</strain>
    </source>
</reference>
<protein>
    <recommendedName>
        <fullName evidence="11">Glutathione hydrolase proenzyme</fullName>
        <ecNumber evidence="11">2.3.2.2</ecNumber>
        <ecNumber evidence="11">3.4.19.13</ecNumber>
    </recommendedName>
    <component>
        <recommendedName>
            <fullName evidence="11">Glutathione hydrolase large chain</fullName>
        </recommendedName>
    </component>
    <component>
        <recommendedName>
            <fullName evidence="11">Glutathione hydrolase small chain</fullName>
        </recommendedName>
    </component>
</protein>
<comment type="similarity">
    <text evidence="3 11">Belongs to the gamma-glutamyltransferase family.</text>
</comment>
<dbReference type="SUPFAM" id="SSF56235">
    <property type="entry name" value="N-terminal nucleophile aminohydrolases (Ntn hydrolases)"/>
    <property type="match status" value="1"/>
</dbReference>
<keyword evidence="7 11" id="KW-0012">Acyltransferase</keyword>
<dbReference type="GO" id="GO:0103068">
    <property type="term" value="F:leukotriene C4 gamma-glutamyl transferase activity"/>
    <property type="evidence" value="ECO:0007669"/>
    <property type="project" value="UniProtKB-EC"/>
</dbReference>
<evidence type="ECO:0000256" key="7">
    <source>
        <dbReference type="ARBA" id="ARBA00023315"/>
    </source>
</evidence>
<evidence type="ECO:0000256" key="10">
    <source>
        <dbReference type="PIRSR" id="PIRSR600101-2"/>
    </source>
</evidence>
<dbReference type="RefSeq" id="WP_128421245.1">
    <property type="nucleotide sequence ID" value="NZ_CP049017.1"/>
</dbReference>
<evidence type="ECO:0000256" key="4">
    <source>
        <dbReference type="ARBA" id="ARBA00022679"/>
    </source>
</evidence>
<feature type="active site" description="Nucleophile" evidence="9">
    <location>
        <position position="409"/>
    </location>
</feature>
<comment type="catalytic activity">
    <reaction evidence="2 11">
        <text>glutathione + H2O = L-cysteinylglycine + L-glutamate</text>
        <dbReference type="Rhea" id="RHEA:28807"/>
        <dbReference type="ChEBI" id="CHEBI:15377"/>
        <dbReference type="ChEBI" id="CHEBI:29985"/>
        <dbReference type="ChEBI" id="CHEBI:57925"/>
        <dbReference type="ChEBI" id="CHEBI:61694"/>
        <dbReference type="EC" id="3.4.19.13"/>
    </reaction>
</comment>
<evidence type="ECO:0000313" key="14">
    <source>
        <dbReference type="EMBL" id="PPT87065.1"/>
    </source>
</evidence>
<dbReference type="GO" id="GO:0006751">
    <property type="term" value="P:glutathione catabolic process"/>
    <property type="evidence" value="ECO:0007669"/>
    <property type="project" value="UniProtKB-UniRule"/>
</dbReference>
<dbReference type="EMBL" id="MIGX01000094">
    <property type="protein sequence ID" value="PPT87065.1"/>
    <property type="molecule type" value="Genomic_DNA"/>
</dbReference>
<accession>A0A2S6ZCK2</accession>
<dbReference type="EC" id="3.4.19.13" evidence="11"/>
<dbReference type="InterPro" id="IPR000101">
    <property type="entry name" value="GGT_peptidase"/>
</dbReference>
<dbReference type="InterPro" id="IPR043137">
    <property type="entry name" value="GGT_ssub_C"/>
</dbReference>
<comment type="subunit">
    <text evidence="11">This enzyme consists of two polypeptide chains, which are synthesized in precursor form from a single polypeptide.</text>
</comment>
<keyword evidence="11" id="KW-0317">Glutathione biosynthesis</keyword>
<name>A0A2S6ZCK2_9XANT</name>
<evidence type="ECO:0000256" key="2">
    <source>
        <dbReference type="ARBA" id="ARBA00001089"/>
    </source>
</evidence>
<dbReference type="UniPathway" id="UPA00204"/>
<keyword evidence="5 11" id="KW-0378">Hydrolase</keyword>
<dbReference type="PRINTS" id="PR01210">
    <property type="entry name" value="GGTRANSPTASE"/>
</dbReference>
<dbReference type="InterPro" id="IPR051792">
    <property type="entry name" value="GGT_bact"/>
</dbReference>
<evidence type="ECO:0000256" key="12">
    <source>
        <dbReference type="SAM" id="MobiDB-lite"/>
    </source>
</evidence>
<comment type="PTM">
    <text evidence="11">Cleaved by autocatalysis into a large and a small subunit.</text>
</comment>
<evidence type="ECO:0000256" key="9">
    <source>
        <dbReference type="PIRSR" id="PIRSR600101-1"/>
    </source>
</evidence>
<evidence type="ECO:0000256" key="5">
    <source>
        <dbReference type="ARBA" id="ARBA00022801"/>
    </source>
</evidence>
<dbReference type="Gene3D" id="1.10.246.130">
    <property type="match status" value="1"/>
</dbReference>
<comment type="catalytic activity">
    <reaction evidence="1 11">
        <text>an S-substituted glutathione + H2O = an S-substituted L-cysteinylglycine + L-glutamate</text>
        <dbReference type="Rhea" id="RHEA:59468"/>
        <dbReference type="ChEBI" id="CHEBI:15377"/>
        <dbReference type="ChEBI" id="CHEBI:29985"/>
        <dbReference type="ChEBI" id="CHEBI:90779"/>
        <dbReference type="ChEBI" id="CHEBI:143103"/>
        <dbReference type="EC" id="3.4.19.13"/>
    </reaction>
</comment>
<dbReference type="Pfam" id="PF01019">
    <property type="entry name" value="G_glu_transpept"/>
    <property type="match status" value="1"/>
</dbReference>
<dbReference type="GO" id="GO:0006750">
    <property type="term" value="P:glutathione biosynthetic process"/>
    <property type="evidence" value="ECO:0007669"/>
    <property type="project" value="UniProtKB-KW"/>
</dbReference>
<dbReference type="OrthoDB" id="5297205at2"/>
<dbReference type="Proteomes" id="UP000239898">
    <property type="component" value="Unassembled WGS sequence"/>
</dbReference>
<dbReference type="PANTHER" id="PTHR43199">
    <property type="entry name" value="GLUTATHIONE HYDROLASE"/>
    <property type="match status" value="1"/>
</dbReference>
<dbReference type="InterPro" id="IPR029055">
    <property type="entry name" value="Ntn_hydrolases_N"/>
</dbReference>
<gene>
    <name evidence="14" type="primary">ggt</name>
    <name evidence="14" type="ORF">XthCFBP4691_15555</name>
</gene>
<evidence type="ECO:0000256" key="11">
    <source>
        <dbReference type="RuleBase" id="RU368036"/>
    </source>
</evidence>
<organism evidence="14 15">
    <name type="scientific">Xanthomonas theicola</name>
    <dbReference type="NCBI Taxonomy" id="56464"/>
    <lineage>
        <taxon>Bacteria</taxon>
        <taxon>Pseudomonadati</taxon>
        <taxon>Pseudomonadota</taxon>
        <taxon>Gammaproteobacteria</taxon>
        <taxon>Lysobacterales</taxon>
        <taxon>Lysobacteraceae</taxon>
        <taxon>Xanthomonas</taxon>
    </lineage>
</organism>
<feature type="region of interest" description="Disordered" evidence="12">
    <location>
        <begin position="35"/>
        <end position="54"/>
    </location>
</feature>
<dbReference type="Gene3D" id="3.60.20.40">
    <property type="match status" value="1"/>
</dbReference>
<sequence length="593" mass="62559">MSCPLPSAHSPSSRRTRWAALLLLLVLPPTLADAPATREVPNTAPRKGNVDDARGYQPIHHPLRTTGGVVVSQSRPASEVGVRILREGGNAIDAAVAVGLAEAVTLPRAGNLGGGGALVIYLARENRTTAFDYYGSAPAATTPKLLLGRDGKPERRASISWKGVAVPGTVAAFHQAHRKYGKLPWAQVVQPSIELAEQGVRLSDDEAMIFDWAKPTLSRTPETRAQFFKPDGSSYAAGETLRQPDLAWSLREIARDGADAFYTGEIAKRIVAASRRNGGILTARDLADYRVRELEPVRSTYRGVQLALAPSPSSGATLAQLLNLIEPFPLAPTDAGSAKAYHLIAEATRLAGADRSAFAGGPPQHTAPSEQLLDKGYARQRAALISPERTLPANAVKAGDLRAHESPDTTHYSVVDAEGNAVGNTYTLSNNFGAAVIAPGTGILLNNSLGNFAWGGPADSPNAPAPGKRLATTIAPFIAFKNGKPWIVAGTPGGGSIISALAQFVVNVVDFKLNIAEAAARPRINTARDGTISYELALSPDTLDRLEALGHKVEPFITQTSIQSIELAPDGSAFGSADPRRPDSAAVGVHEYR</sequence>
<feature type="region of interest" description="Disordered" evidence="12">
    <location>
        <begin position="572"/>
        <end position="593"/>
    </location>
</feature>
<keyword evidence="13" id="KW-0732">Signal</keyword>
<keyword evidence="15" id="KW-1185">Reference proteome</keyword>